<dbReference type="Proteomes" id="UP000238326">
    <property type="component" value="Unassembled WGS sequence"/>
</dbReference>
<dbReference type="AlphaFoldDB" id="A0A2S9KHX7"/>
<keyword evidence="2" id="KW-1185">Reference proteome</keyword>
<gene>
    <name evidence="1" type="ORF">C6P61_02645</name>
</gene>
<evidence type="ECO:0000313" key="1">
    <source>
        <dbReference type="EMBL" id="PRD70051.1"/>
    </source>
</evidence>
<protein>
    <submittedName>
        <fullName evidence="1">Uncharacterized protein</fullName>
    </submittedName>
</protein>
<reference evidence="1 2" key="1">
    <citation type="submission" date="2018-03" db="EMBL/GenBank/DDBJ databases">
        <title>Comparative genomics illustrates the genes involved in a hyperalkaliphilic mechanisms of Serpentinomonas isolated from highly-alkaline calcium-rich serpentinized springs.</title>
        <authorList>
            <person name="Suzuki S."/>
            <person name="Ishii S."/>
            <person name="Walworth N."/>
            <person name="Bird L."/>
            <person name="Kuenen J.G."/>
            <person name="Nealson K.H."/>
        </authorList>
    </citation>
    <scope>NUCLEOTIDE SEQUENCE [LARGE SCALE GENOMIC DNA]</scope>
    <source>
        <strain evidence="1 2">83</strain>
    </source>
</reference>
<name>A0A2S9KHX7_9BURK</name>
<dbReference type="EMBL" id="PVLR01000007">
    <property type="protein sequence ID" value="PRD70051.1"/>
    <property type="molecule type" value="Genomic_DNA"/>
</dbReference>
<accession>A0A2S9KHX7</accession>
<comment type="caution">
    <text evidence="1">The sequence shown here is derived from an EMBL/GenBank/DDBJ whole genome shotgun (WGS) entry which is preliminary data.</text>
</comment>
<organism evidence="1 2">
    <name type="scientific">Malikia spinosa</name>
    <dbReference type="NCBI Taxonomy" id="86180"/>
    <lineage>
        <taxon>Bacteria</taxon>
        <taxon>Pseudomonadati</taxon>
        <taxon>Pseudomonadota</taxon>
        <taxon>Betaproteobacteria</taxon>
        <taxon>Burkholderiales</taxon>
        <taxon>Comamonadaceae</taxon>
        <taxon>Malikia</taxon>
    </lineage>
</organism>
<proteinExistence type="predicted"/>
<evidence type="ECO:0000313" key="2">
    <source>
        <dbReference type="Proteomes" id="UP000238326"/>
    </source>
</evidence>
<sequence>MQAGQPALSGRLLDRACGCSVAGGAFLLRAGLDPCVAGAGAAGAGGRDAAGAADFAGATMVAEALVGRLFGLACSSGGSVLTTMPAWQVAARPMARASASPVLSQCLLADLAGKVVMPVLPAQSLSRGDCSADCSQLPVP</sequence>